<name>A0A381SG68_9ZZZZ</name>
<accession>A0A381SG68</accession>
<organism evidence="3">
    <name type="scientific">marine metagenome</name>
    <dbReference type="NCBI Taxonomy" id="408172"/>
    <lineage>
        <taxon>unclassified sequences</taxon>
        <taxon>metagenomes</taxon>
        <taxon>ecological metagenomes</taxon>
    </lineage>
</organism>
<reference evidence="3" key="1">
    <citation type="submission" date="2018-05" db="EMBL/GenBank/DDBJ databases">
        <authorList>
            <person name="Lanie J.A."/>
            <person name="Ng W.-L."/>
            <person name="Kazmierczak K.M."/>
            <person name="Andrzejewski T.M."/>
            <person name="Davidsen T.M."/>
            <person name="Wayne K.J."/>
            <person name="Tettelin H."/>
            <person name="Glass J.I."/>
            <person name="Rusch D."/>
            <person name="Podicherti R."/>
            <person name="Tsui H.-C.T."/>
            <person name="Winkler M.E."/>
        </authorList>
    </citation>
    <scope>NUCLEOTIDE SEQUENCE</scope>
</reference>
<dbReference type="HAMAP" id="MF_00298">
    <property type="entry name" value="Nudix_RppH"/>
    <property type="match status" value="1"/>
</dbReference>
<evidence type="ECO:0000259" key="2">
    <source>
        <dbReference type="PROSITE" id="PS51462"/>
    </source>
</evidence>
<dbReference type="AlphaFoldDB" id="A0A381SG68"/>
<dbReference type="PROSITE" id="PS00893">
    <property type="entry name" value="NUDIX_BOX"/>
    <property type="match status" value="1"/>
</dbReference>
<proteinExistence type="inferred from homology"/>
<sequence>MKKNYRRCVGMMILNDKNEILVGKRLDHPSGYWQMPQGGIDKNENPEKAVWREMMEEIGTNNAKLIQTSSQWINYDIPKDTLATLPWGKEYVGQTQKWFLFRFAGRNQDINVETINPEFSEWKWSHHDLLVENIVPFKRQVYSKILDEFANIFQK</sequence>
<dbReference type="NCBIfam" id="NF001938">
    <property type="entry name" value="PRK00714.1-5"/>
    <property type="match status" value="1"/>
</dbReference>
<dbReference type="PANTHER" id="PTHR11839">
    <property type="entry name" value="UDP/ADP-SUGAR PYROPHOSPHATASE"/>
    <property type="match status" value="1"/>
</dbReference>
<dbReference type="InterPro" id="IPR022927">
    <property type="entry name" value="RppH"/>
</dbReference>
<protein>
    <recommendedName>
        <fullName evidence="2">Nudix hydrolase domain-containing protein</fullName>
    </recommendedName>
</protein>
<dbReference type="NCBIfam" id="NF001936">
    <property type="entry name" value="PRK00714.1-3"/>
    <property type="match status" value="1"/>
</dbReference>
<dbReference type="InterPro" id="IPR015797">
    <property type="entry name" value="NUDIX_hydrolase-like_dom_sf"/>
</dbReference>
<dbReference type="SUPFAM" id="SSF55811">
    <property type="entry name" value="Nudix"/>
    <property type="match status" value="1"/>
</dbReference>
<dbReference type="Gene3D" id="3.90.79.10">
    <property type="entry name" value="Nucleoside Triphosphate Pyrophosphohydrolase"/>
    <property type="match status" value="1"/>
</dbReference>
<evidence type="ECO:0000313" key="3">
    <source>
        <dbReference type="EMBL" id="SVA03065.1"/>
    </source>
</evidence>
<keyword evidence="1" id="KW-0378">Hydrolase</keyword>
<dbReference type="GO" id="GO:0006753">
    <property type="term" value="P:nucleoside phosphate metabolic process"/>
    <property type="evidence" value="ECO:0007669"/>
    <property type="project" value="TreeGrafter"/>
</dbReference>
<dbReference type="PROSITE" id="PS51462">
    <property type="entry name" value="NUDIX"/>
    <property type="match status" value="1"/>
</dbReference>
<evidence type="ECO:0000256" key="1">
    <source>
        <dbReference type="ARBA" id="ARBA00022801"/>
    </source>
</evidence>
<dbReference type="PANTHER" id="PTHR11839:SF22">
    <property type="entry name" value="NUDIX HYDROLASE 26, CHLOROPLASTIC"/>
    <property type="match status" value="1"/>
</dbReference>
<dbReference type="CDD" id="cd03671">
    <property type="entry name" value="NUDIX_Ap4A_hydrolase_plant_like"/>
    <property type="match status" value="1"/>
</dbReference>
<dbReference type="EMBL" id="UINC01003070">
    <property type="protein sequence ID" value="SVA03065.1"/>
    <property type="molecule type" value="Genomic_DNA"/>
</dbReference>
<dbReference type="Pfam" id="PF00293">
    <property type="entry name" value="NUDIX"/>
    <property type="match status" value="1"/>
</dbReference>
<dbReference type="InterPro" id="IPR000086">
    <property type="entry name" value="NUDIX_hydrolase_dom"/>
</dbReference>
<dbReference type="GO" id="GO:0034432">
    <property type="term" value="F:bis(5'-adenosyl)-pentaphosphatase activity"/>
    <property type="evidence" value="ECO:0007669"/>
    <property type="project" value="TreeGrafter"/>
</dbReference>
<feature type="domain" description="Nudix hydrolase" evidence="2">
    <location>
        <begin position="4"/>
        <end position="147"/>
    </location>
</feature>
<dbReference type="InterPro" id="IPR020084">
    <property type="entry name" value="NUDIX_hydrolase_CS"/>
</dbReference>
<dbReference type="GO" id="GO:0008893">
    <property type="term" value="F:guanosine-3',5'-bis(diphosphate) 3'-diphosphatase activity"/>
    <property type="evidence" value="ECO:0007669"/>
    <property type="project" value="TreeGrafter"/>
</dbReference>
<dbReference type="GO" id="GO:0019693">
    <property type="term" value="P:ribose phosphate metabolic process"/>
    <property type="evidence" value="ECO:0007669"/>
    <property type="project" value="TreeGrafter"/>
</dbReference>
<gene>
    <name evidence="3" type="ORF">METZ01_LOCUS55919</name>
</gene>